<reference evidence="2" key="1">
    <citation type="submission" date="2023-07" db="EMBL/GenBank/DDBJ databases">
        <authorList>
            <person name="Deng Y."/>
            <person name="Zhang Y.-Q."/>
        </authorList>
    </citation>
    <scope>NUCLEOTIDE SEQUENCE [LARGE SCALE GENOMIC DNA]</scope>
    <source>
        <strain evidence="2">CPCC 205710</strain>
    </source>
</reference>
<keyword evidence="2" id="KW-1185">Reference proteome</keyword>
<protein>
    <submittedName>
        <fullName evidence="1">Uncharacterized protein</fullName>
    </submittedName>
</protein>
<dbReference type="RefSeq" id="WP_260993403.1">
    <property type="nucleotide sequence ID" value="NZ_JAODWD010000003.1"/>
</dbReference>
<dbReference type="Proteomes" id="UP001206639">
    <property type="component" value="Unassembled WGS sequence"/>
</dbReference>
<evidence type="ECO:0000313" key="2">
    <source>
        <dbReference type="Proteomes" id="UP001206639"/>
    </source>
</evidence>
<sequence>MAIRPFTADDALVGDGAQGQINHHQLTVIAANTADFVRFAGGWVYDRAGAGWAVNVVVEDCGDVRPLTMLGAKRLDADAESVLRRIPRNGSLAVSATVLRADAHLRTEVLELRARGVAEVTLWGEQWPAELGRPIEPISHRLSLAAQAFKGHALAAAAGPSADSEAPSAVAATETLFDLAAGEVRPLYSV</sequence>
<accession>A0ABT2MAR0</accession>
<dbReference type="EMBL" id="JAODWD010000003">
    <property type="protein sequence ID" value="MCT7659357.1"/>
    <property type="molecule type" value="Genomic_DNA"/>
</dbReference>
<comment type="caution">
    <text evidence="1">The sequence shown here is derived from an EMBL/GenBank/DDBJ whole genome shotgun (WGS) entry which is preliminary data.</text>
</comment>
<name>A0ABT2MAR0_9MYCO</name>
<gene>
    <name evidence="1" type="ORF">N4S67_13085</name>
</gene>
<proteinExistence type="predicted"/>
<organism evidence="1 2">
    <name type="scientific">Mycobacterium deserti</name>
    <dbReference type="NCBI Taxonomy" id="2978347"/>
    <lineage>
        <taxon>Bacteria</taxon>
        <taxon>Bacillati</taxon>
        <taxon>Actinomycetota</taxon>
        <taxon>Actinomycetes</taxon>
        <taxon>Mycobacteriales</taxon>
        <taxon>Mycobacteriaceae</taxon>
        <taxon>Mycobacterium</taxon>
    </lineage>
</organism>
<evidence type="ECO:0000313" key="1">
    <source>
        <dbReference type="EMBL" id="MCT7659357.1"/>
    </source>
</evidence>